<dbReference type="KEGG" id="hdn:Hden_0728"/>
<dbReference type="eggNOG" id="ENOG503414K">
    <property type="taxonomic scope" value="Bacteria"/>
</dbReference>
<dbReference type="STRING" id="582899.Hden_0728"/>
<accession>D8JTI5</accession>
<proteinExistence type="predicted"/>
<dbReference type="EMBL" id="CP002083">
    <property type="protein sequence ID" value="ADJ22547.1"/>
    <property type="molecule type" value="Genomic_DNA"/>
</dbReference>
<reference evidence="2" key="1">
    <citation type="journal article" date="2011" name="J. Bacteriol.">
        <title>Genome sequences of eight morphologically diverse alphaproteobacteria.</title>
        <authorList>
            <consortium name="US DOE Joint Genome Institute"/>
            <person name="Brown P.J."/>
            <person name="Kysela D.T."/>
            <person name="Buechlein A."/>
            <person name="Hemmerich C."/>
            <person name="Brun Y.V."/>
        </authorList>
    </citation>
    <scope>NUCLEOTIDE SEQUENCE [LARGE SCALE GENOMIC DNA]</scope>
    <source>
        <strain evidence="2">ATCC 51888 / DSM 1869 / NCIB 11706 / TK 0415</strain>
    </source>
</reference>
<gene>
    <name evidence="1" type="ordered locus">Hden_0728</name>
</gene>
<sequence length="100" mass="11247">MSDEIKTNTGRTVGTWNGESAQDLLRELTRIRQALATEKSSEKIVPREMPHREQLPEDLKNFNAYPLWGCDKKGSCVVGAGANRIEPVEKVLSFSLVEHH</sequence>
<name>D8JTI5_HYPDA</name>
<dbReference type="Proteomes" id="UP000002033">
    <property type="component" value="Chromosome"/>
</dbReference>
<evidence type="ECO:0000313" key="2">
    <source>
        <dbReference type="Proteomes" id="UP000002033"/>
    </source>
</evidence>
<protein>
    <submittedName>
        <fullName evidence="1">Uncharacterized protein</fullName>
    </submittedName>
</protein>
<keyword evidence="2" id="KW-1185">Reference proteome</keyword>
<dbReference type="OrthoDB" id="7932814at2"/>
<dbReference type="RefSeq" id="WP_013214762.1">
    <property type="nucleotide sequence ID" value="NC_014313.1"/>
</dbReference>
<organism evidence="1 2">
    <name type="scientific">Hyphomicrobium denitrificans (strain ATCC 51888 / DSM 1869 / NCIMB 11706 / TK 0415)</name>
    <dbReference type="NCBI Taxonomy" id="582899"/>
    <lineage>
        <taxon>Bacteria</taxon>
        <taxon>Pseudomonadati</taxon>
        <taxon>Pseudomonadota</taxon>
        <taxon>Alphaproteobacteria</taxon>
        <taxon>Hyphomicrobiales</taxon>
        <taxon>Hyphomicrobiaceae</taxon>
        <taxon>Hyphomicrobium</taxon>
    </lineage>
</organism>
<dbReference type="HOGENOM" id="CLU_2302025_0_0_5"/>
<dbReference type="AlphaFoldDB" id="D8JTI5"/>
<evidence type="ECO:0000313" key="1">
    <source>
        <dbReference type="EMBL" id="ADJ22547.1"/>
    </source>
</evidence>